<dbReference type="Pfam" id="PF04439">
    <property type="entry name" value="Adenyl_transf"/>
    <property type="match status" value="1"/>
</dbReference>
<evidence type="ECO:0000313" key="2">
    <source>
        <dbReference type="Proteomes" id="UP000761411"/>
    </source>
</evidence>
<keyword evidence="2" id="KW-1185">Reference proteome</keyword>
<organism evidence="1 2">
    <name type="scientific">Mesobacillus boroniphilus</name>
    <dbReference type="NCBI Taxonomy" id="308892"/>
    <lineage>
        <taxon>Bacteria</taxon>
        <taxon>Bacillati</taxon>
        <taxon>Bacillota</taxon>
        <taxon>Bacilli</taxon>
        <taxon>Bacillales</taxon>
        <taxon>Bacillaceae</taxon>
        <taxon>Mesobacillus</taxon>
    </lineage>
</organism>
<dbReference type="SUPFAM" id="SSF81301">
    <property type="entry name" value="Nucleotidyltransferase"/>
    <property type="match status" value="1"/>
</dbReference>
<sequence length="297" mass="34438">MEDSDRDMEVQMMNYKDLITRFTNWAKVQETIQAAIVIGSRARTEVPADEWSDLDIILLTDTPEQFIDSEDWLENIHSYSISFLEKTAVGDGIERRVMFNPHLDVDFVILTPEYFSGMLQIKEVQQVFQKGYKVLFDKTDVTNGIIVPEDSAPVQLLPTQTQFDNLVQDFWYHVVWVSKKMLRGEIWVAKECLDSNLKNLVRVMAEWHAVSVLGNSPWHNGRFIENWADARLVSCFSKMFAIYDRNSMFLAMKETMSIFRLLAVEVGESLNYPYPHQADQAAERFLHTYQESIGSVK</sequence>
<accession>A0A944GY17</accession>
<proteinExistence type="predicted"/>
<reference evidence="1 2" key="1">
    <citation type="journal article" date="2021" name="Microorganisms">
        <title>Bacterial Dimethylsulfoniopropionate Biosynthesis in the East China Sea.</title>
        <authorList>
            <person name="Liu J."/>
            <person name="Zhang Y."/>
            <person name="Liu J."/>
            <person name="Zhong H."/>
            <person name="Williams B.T."/>
            <person name="Zheng Y."/>
            <person name="Curson A.R.J."/>
            <person name="Sun C."/>
            <person name="Sun H."/>
            <person name="Song D."/>
            <person name="Wagner Mackenzie B."/>
            <person name="Bermejo Martinez A."/>
            <person name="Todd J.D."/>
            <person name="Zhang X.H."/>
        </authorList>
    </citation>
    <scope>NUCLEOTIDE SEQUENCE [LARGE SCALE GENOMIC DNA]</scope>
    <source>
        <strain evidence="1 2">ESS08</strain>
    </source>
</reference>
<dbReference type="SUPFAM" id="SSF81631">
    <property type="entry name" value="PAP/OAS1 substrate-binding domain"/>
    <property type="match status" value="1"/>
</dbReference>
<comment type="caution">
    <text evidence="1">The sequence shown here is derived from an EMBL/GenBank/DDBJ whole genome shotgun (WGS) entry which is preliminary data.</text>
</comment>
<dbReference type="Gene3D" id="3.30.460.10">
    <property type="entry name" value="Beta Polymerase, domain 2"/>
    <property type="match status" value="1"/>
</dbReference>
<dbReference type="CDD" id="cd05403">
    <property type="entry name" value="NT_KNTase_like"/>
    <property type="match status" value="1"/>
</dbReference>
<dbReference type="InterPro" id="IPR007530">
    <property type="entry name" value="Aminoglycoside_adenylylTfrase"/>
</dbReference>
<name>A0A944GY17_9BACI</name>
<dbReference type="Proteomes" id="UP000761411">
    <property type="component" value="Unassembled WGS sequence"/>
</dbReference>
<evidence type="ECO:0008006" key="3">
    <source>
        <dbReference type="Google" id="ProtNLM"/>
    </source>
</evidence>
<dbReference type="Gene3D" id="1.20.120.330">
    <property type="entry name" value="Nucleotidyltransferases domain 2"/>
    <property type="match status" value="1"/>
</dbReference>
<gene>
    <name evidence="1" type="ORF">DYI25_17610</name>
</gene>
<dbReference type="AlphaFoldDB" id="A0A944GY17"/>
<dbReference type="EMBL" id="QTKX01000003">
    <property type="protein sequence ID" value="MBS8266244.1"/>
    <property type="molecule type" value="Genomic_DNA"/>
</dbReference>
<dbReference type="InterPro" id="IPR043519">
    <property type="entry name" value="NT_sf"/>
</dbReference>
<evidence type="ECO:0000313" key="1">
    <source>
        <dbReference type="EMBL" id="MBS8266244.1"/>
    </source>
</evidence>
<protein>
    <recommendedName>
        <fullName evidence="3">Aminoglycoside adenylyltransferase</fullName>
    </recommendedName>
</protein>